<sequence length="507" mass="57592">MLSAIVPEETKMDVMQRVCQSNRSRSSLVVVDDDSECTEHNTFSNQDNNLYSDRISFDSQRQYLILDASELGDLPARYVIAPVGSHQFPVLGVYIDKRVITGFKYRVRPLPCVQDNLPDTRRNHRECCLFGNRALTLESIGRGYSRRFTFEADKGCLNNNNNYFWSDNHPGGYAFELEVISEGDKFTLFDVNGEAQGTVEVVKIEVPQFEIGMKVEKESVEKRVSVKFTGKVESFETGVAKPMLVSGVAVCIKTKKSKSAKIIRMINVNIHHHRYYMLPGMQNIYRRVTVRGESINDVPTKYTMTGLQPYEIPVVGTYVDPRIIPGFHYKVRPNDQKDLLFGGRALKLNSIGMGYAKKLSFQPDSLLNPNNYLWSDNHRDGLGLEPRAVHIGMKFEIHADTNILGEASVFRADLPQREERMERLETAKGIAVEKYIHVDVMCHIKLARSGSIDKEEHLVQVYGLAVVRKDPKINDSYVVRVENVGLDSHLNLIFARNHSEVTFIPKP</sequence>
<reference evidence="2" key="1">
    <citation type="submission" date="2025-08" db="UniProtKB">
        <authorList>
            <consortium name="RefSeq"/>
        </authorList>
    </citation>
    <scope>IDENTIFICATION</scope>
    <source>
        <tissue evidence="2">Whole Larva</tissue>
    </source>
</reference>
<accession>A0ABM1NDJ2</accession>
<dbReference type="GeneID" id="108568361"/>
<dbReference type="RefSeq" id="XP_017784892.1">
    <property type="nucleotide sequence ID" value="XM_017929403.1"/>
</dbReference>
<dbReference type="Proteomes" id="UP000695000">
    <property type="component" value="Unplaced"/>
</dbReference>
<organism evidence="1 2">
    <name type="scientific">Nicrophorus vespilloides</name>
    <name type="common">Boreal carrion beetle</name>
    <dbReference type="NCBI Taxonomy" id="110193"/>
    <lineage>
        <taxon>Eukaryota</taxon>
        <taxon>Metazoa</taxon>
        <taxon>Ecdysozoa</taxon>
        <taxon>Arthropoda</taxon>
        <taxon>Hexapoda</taxon>
        <taxon>Insecta</taxon>
        <taxon>Pterygota</taxon>
        <taxon>Neoptera</taxon>
        <taxon>Endopterygota</taxon>
        <taxon>Coleoptera</taxon>
        <taxon>Polyphaga</taxon>
        <taxon>Staphyliniformia</taxon>
        <taxon>Silphidae</taxon>
        <taxon>Nicrophorinae</taxon>
        <taxon>Nicrophorus</taxon>
    </lineage>
</organism>
<keyword evidence="1" id="KW-1185">Reference proteome</keyword>
<proteinExistence type="predicted"/>
<evidence type="ECO:0000313" key="1">
    <source>
        <dbReference type="Proteomes" id="UP000695000"/>
    </source>
</evidence>
<name>A0ABM1NDJ2_NICVS</name>
<protein>
    <submittedName>
        <fullName evidence="2">Uncharacterized protein LOC108568361 isoform X1</fullName>
    </submittedName>
</protein>
<gene>
    <name evidence="2" type="primary">LOC108568361</name>
</gene>
<evidence type="ECO:0000313" key="2">
    <source>
        <dbReference type="RefSeq" id="XP_017784892.1"/>
    </source>
</evidence>